<evidence type="ECO:0000256" key="2">
    <source>
        <dbReference type="ARBA" id="ARBA00008814"/>
    </source>
</evidence>
<dbReference type="GO" id="GO:0030288">
    <property type="term" value="C:outer membrane-bounded periplasmic space"/>
    <property type="evidence" value="ECO:0007669"/>
    <property type="project" value="TreeGrafter"/>
</dbReference>
<dbReference type="PROSITE" id="PS50983">
    <property type="entry name" value="FE_B12_PBP"/>
    <property type="match status" value="1"/>
</dbReference>
<dbReference type="Pfam" id="PF01497">
    <property type="entry name" value="Peripla_BP_2"/>
    <property type="match status" value="1"/>
</dbReference>
<organism evidence="7 8">
    <name type="scientific">Roseibium limicola</name>
    <dbReference type="NCBI Taxonomy" id="2816037"/>
    <lineage>
        <taxon>Bacteria</taxon>
        <taxon>Pseudomonadati</taxon>
        <taxon>Pseudomonadota</taxon>
        <taxon>Alphaproteobacteria</taxon>
        <taxon>Hyphomicrobiales</taxon>
        <taxon>Stappiaceae</taxon>
        <taxon>Roseibium</taxon>
    </lineage>
</organism>
<sequence length="284" mass="30178">MAASLPLGLWSSAGLAADRPKRIAVVDWALLETVLALGLTPLAATELRQYRRLSLGKTLPQSTVDLGLRGAPNYELLLTSNPDLILISQFYEGMRGLLEKIAPVASVTTYEPGSPALTLAKKATQSLGEILFLETEAEKLVAATDKTLQAYREQLNSLGGRPVYAINLGDSRHFRAFGSDSLIGGVVAGLGLQNAWDGQTSYSASAPVPLTALAKHPEAALVIVGPVASDIVEGIQRSRLWSALPMVRENRTVWLGAHNHFGALPTAIAIASEMAQGLKRLAHG</sequence>
<evidence type="ECO:0000313" key="8">
    <source>
        <dbReference type="Proteomes" id="UP000664779"/>
    </source>
</evidence>
<dbReference type="Gene3D" id="3.40.50.1980">
    <property type="entry name" value="Nitrogenase molybdenum iron protein domain"/>
    <property type="match status" value="2"/>
</dbReference>
<comment type="caution">
    <text evidence="7">The sequence shown here is derived from an EMBL/GenBank/DDBJ whole genome shotgun (WGS) entry which is preliminary data.</text>
</comment>
<evidence type="ECO:0000256" key="1">
    <source>
        <dbReference type="ARBA" id="ARBA00004196"/>
    </source>
</evidence>
<dbReference type="PANTHER" id="PTHR30532">
    <property type="entry name" value="IRON III DICITRATE-BINDING PERIPLASMIC PROTEIN"/>
    <property type="match status" value="1"/>
</dbReference>
<proteinExistence type="inferred from homology"/>
<dbReference type="GO" id="GO:1901678">
    <property type="term" value="P:iron coordination entity transport"/>
    <property type="evidence" value="ECO:0007669"/>
    <property type="project" value="UniProtKB-ARBA"/>
</dbReference>
<keyword evidence="4" id="KW-0410">Iron transport</keyword>
<accession>A0A939EMP8</accession>
<name>A0A939EMP8_9HYPH</name>
<comment type="subcellular location">
    <subcellularLocation>
        <location evidence="1">Cell envelope</location>
    </subcellularLocation>
</comment>
<dbReference type="Proteomes" id="UP000664779">
    <property type="component" value="Unassembled WGS sequence"/>
</dbReference>
<evidence type="ECO:0000259" key="6">
    <source>
        <dbReference type="PROSITE" id="PS50983"/>
    </source>
</evidence>
<dbReference type="InterPro" id="IPR002491">
    <property type="entry name" value="ABC_transptr_periplasmic_BD"/>
</dbReference>
<evidence type="ECO:0000256" key="5">
    <source>
        <dbReference type="ARBA" id="ARBA00022729"/>
    </source>
</evidence>
<feature type="domain" description="Fe/B12 periplasmic-binding" evidence="6">
    <location>
        <begin position="22"/>
        <end position="284"/>
    </location>
</feature>
<evidence type="ECO:0000313" key="7">
    <source>
        <dbReference type="EMBL" id="MBO0344687.1"/>
    </source>
</evidence>
<dbReference type="InterPro" id="IPR051313">
    <property type="entry name" value="Bact_iron-sidero_bind"/>
</dbReference>
<evidence type="ECO:0000256" key="3">
    <source>
        <dbReference type="ARBA" id="ARBA00022448"/>
    </source>
</evidence>
<dbReference type="CDD" id="cd01146">
    <property type="entry name" value="FhuD"/>
    <property type="match status" value="1"/>
</dbReference>
<protein>
    <submittedName>
        <fullName evidence="7">Iron-siderophore ABC transporter substrate-binding protein</fullName>
    </submittedName>
</protein>
<reference evidence="7" key="1">
    <citation type="submission" date="2021-03" db="EMBL/GenBank/DDBJ databases">
        <title>Roseibium sp. CAU 1637 isolated from Incheon.</title>
        <authorList>
            <person name="Kim W."/>
        </authorList>
    </citation>
    <scope>NUCLEOTIDE SEQUENCE</scope>
    <source>
        <strain evidence="7">CAU 1637</strain>
    </source>
</reference>
<dbReference type="EMBL" id="JAFLNF010000002">
    <property type="protein sequence ID" value="MBO0344687.1"/>
    <property type="molecule type" value="Genomic_DNA"/>
</dbReference>
<keyword evidence="8" id="KW-1185">Reference proteome</keyword>
<dbReference type="SUPFAM" id="SSF53807">
    <property type="entry name" value="Helical backbone' metal receptor"/>
    <property type="match status" value="1"/>
</dbReference>
<dbReference type="RefSeq" id="WP_206938825.1">
    <property type="nucleotide sequence ID" value="NZ_JAFLNF010000002.1"/>
</dbReference>
<gene>
    <name evidence="7" type="ORF">J0X15_05610</name>
</gene>
<comment type="similarity">
    <text evidence="2">Belongs to the bacterial solute-binding protein 8 family.</text>
</comment>
<dbReference type="PRINTS" id="PR01715">
    <property type="entry name" value="FERRIBNDNGPP"/>
</dbReference>
<keyword evidence="4" id="KW-0408">Iron</keyword>
<evidence type="ECO:0000256" key="4">
    <source>
        <dbReference type="ARBA" id="ARBA00022496"/>
    </source>
</evidence>
<keyword evidence="4" id="KW-0406">Ion transport</keyword>
<keyword evidence="3" id="KW-0813">Transport</keyword>
<keyword evidence="5" id="KW-0732">Signal</keyword>
<dbReference type="AlphaFoldDB" id="A0A939EMP8"/>
<dbReference type="PANTHER" id="PTHR30532:SF1">
    <property type="entry name" value="IRON(3+)-HYDROXAMATE-BINDING PROTEIN FHUD"/>
    <property type="match status" value="1"/>
</dbReference>